<evidence type="ECO:0000313" key="2">
    <source>
        <dbReference type="Proteomes" id="UP001163324"/>
    </source>
</evidence>
<dbReference type="EMBL" id="CM047944">
    <property type="protein sequence ID" value="KAI9899197.1"/>
    <property type="molecule type" value="Genomic_DNA"/>
</dbReference>
<organism evidence="1 2">
    <name type="scientific">Trichothecium roseum</name>
    <dbReference type="NCBI Taxonomy" id="47278"/>
    <lineage>
        <taxon>Eukaryota</taxon>
        <taxon>Fungi</taxon>
        <taxon>Dikarya</taxon>
        <taxon>Ascomycota</taxon>
        <taxon>Pezizomycotina</taxon>
        <taxon>Sordariomycetes</taxon>
        <taxon>Hypocreomycetidae</taxon>
        <taxon>Hypocreales</taxon>
        <taxon>Hypocreales incertae sedis</taxon>
        <taxon>Trichothecium</taxon>
    </lineage>
</organism>
<dbReference type="Proteomes" id="UP001163324">
    <property type="component" value="Chromosome 5"/>
</dbReference>
<sequence length="1094" mass="119408">MASLAGQDGRKTTPPPPSAPTSYQKVFSQVPVTALAFYTDKQHDLLLAGEHADILVYQCESRKLVLRQRIFDDQPIHGVRVDGDQAVFWGSSHIAVANLNGCNDGRPLVVKRCTAPDWVFDAAASPFDTNLYVLATAHNEIVTVRYEKDTDLLLLGRVIAPARPGLYSAQLAWISANCVLMVAGTAFGEILVWKSHLDRHGPDAHEMLYVLTGHEGSIYGVDISEPVILPDGTTGRLMATCSDDRTVRIWDISEREDDVKGPDHDFNAPRETGFAASLPGEAKPSLESKPPMAVAMGHLSRIWGVRISLPPGGGLADGGITVYTFGEDSTTQKWHMCIDSGATLPLKGTLQHQQTFSLHDGKHIWANNMLSRGNRRVIATGGADSKISLIDECAEDGKSLSSTVILDIPDIYPTPLQTGKGLEIVNRFDMISANEVLVVTSAGRLSVGSLVEGGVPIWEHVTIPEELEEDMKKCYVLRRAAPGTALLGLTSGDVYFYNRSKGTISFVVKVPRKTVDVTLLRADEQSMSILVHMFGTACPQYFTLDAASGAVVEEIPVTGVDSRFVVISATLVHHFLVLGSRHGWISILRQGTGGYTQVLHVPPRTGDCITSITPLPSKQSSPIYLLTTHRDGYFRILEVQESSEGVQVHLRHESSPPFGPMIEGAWFTEDENSPELILYGFKSKSFVVWNESRREECANVDCGGAHRTFNFWHGPSASSPMRFAFTRVSKLALYSQNRPVARTAKPGTHGREIRSLSANNRYLATGSEDTTVRIWEPRGLNAGNSGEREMRPVAVMRAHVTGIQTLKWLGEDYLLSSSGLEDLFIWRVRTLDADYKGLAVVREAAFDDRSPDGDLRIMDFDVYRIGDDTLVVTMVLSNSMLRSYYYTAEGGFSVAVKGSYTGACLTQIRHLNKPGDEIAVLTASTDGRVVVWFSMEMEQGELMFVTDQVAPLHQSSIKALDMVELLSSGERYILTAGDDNALGLTVLSPGPDRRILNRGIVRRAHAAGINGVVVTATTTVTTTAPGSGGPEVVVMCTTVSNDQRVKTWRVRTGRDCRIEKVSEVRSGVADPSDVGLLGEHVVVGGVGLEVWRPV</sequence>
<gene>
    <name evidence="1" type="ORF">N3K66_005658</name>
</gene>
<proteinExistence type="predicted"/>
<reference evidence="1" key="1">
    <citation type="submission" date="2022-10" db="EMBL/GenBank/DDBJ databases">
        <title>Complete Genome of Trichothecium roseum strain YXFP-22015, a Plant Pathogen Isolated from Citrus.</title>
        <authorList>
            <person name="Wang Y."/>
            <person name="Zhu L."/>
        </authorList>
    </citation>
    <scope>NUCLEOTIDE SEQUENCE</scope>
    <source>
        <strain evidence="1">YXFP-22015</strain>
    </source>
</reference>
<comment type="caution">
    <text evidence="1">The sequence shown here is derived from an EMBL/GenBank/DDBJ whole genome shotgun (WGS) entry which is preliminary data.</text>
</comment>
<name>A0ACC0UYG4_9HYPO</name>
<evidence type="ECO:0000313" key="1">
    <source>
        <dbReference type="EMBL" id="KAI9899197.1"/>
    </source>
</evidence>
<protein>
    <submittedName>
        <fullName evidence="1">Uncharacterized protein</fullName>
    </submittedName>
</protein>
<accession>A0ACC0UYG4</accession>
<keyword evidence="2" id="KW-1185">Reference proteome</keyword>